<dbReference type="GO" id="GO:0035869">
    <property type="term" value="C:ciliary transition zone"/>
    <property type="evidence" value="ECO:0007669"/>
    <property type="project" value="TreeGrafter"/>
</dbReference>
<gene>
    <name evidence="2" type="ORF">G4P62_001995</name>
</gene>
<feature type="compositionally biased region" description="Polar residues" evidence="1">
    <location>
        <begin position="1491"/>
        <end position="1500"/>
    </location>
</feature>
<feature type="compositionally biased region" description="Polar residues" evidence="1">
    <location>
        <begin position="3022"/>
        <end position="3034"/>
    </location>
</feature>
<comment type="caution">
    <text evidence="2">The sequence shown here is derived from an EMBL/GenBank/DDBJ whole genome shotgun (WGS) entry which is preliminary data.</text>
</comment>
<evidence type="ECO:0000313" key="3">
    <source>
        <dbReference type="Proteomes" id="UP000822369"/>
    </source>
</evidence>
<name>A0A9D2YBG4_NOTFU</name>
<feature type="compositionally biased region" description="Basic residues" evidence="1">
    <location>
        <begin position="1508"/>
        <end position="1520"/>
    </location>
</feature>
<feature type="region of interest" description="Disordered" evidence="1">
    <location>
        <begin position="2578"/>
        <end position="2610"/>
    </location>
</feature>
<feature type="compositionally biased region" description="Polar residues" evidence="1">
    <location>
        <begin position="2879"/>
        <end position="2892"/>
    </location>
</feature>
<accession>A0A9D2YBG4</accession>
<organism evidence="2 3">
    <name type="scientific">Nothobranchius furzeri</name>
    <name type="common">Turquoise killifish</name>
    <dbReference type="NCBI Taxonomy" id="105023"/>
    <lineage>
        <taxon>Eukaryota</taxon>
        <taxon>Metazoa</taxon>
        <taxon>Chordata</taxon>
        <taxon>Craniata</taxon>
        <taxon>Vertebrata</taxon>
        <taxon>Euteleostomi</taxon>
        <taxon>Actinopterygii</taxon>
        <taxon>Neopterygii</taxon>
        <taxon>Teleostei</taxon>
        <taxon>Neoteleostei</taxon>
        <taxon>Acanthomorphata</taxon>
        <taxon>Ovalentaria</taxon>
        <taxon>Atherinomorphae</taxon>
        <taxon>Cyprinodontiformes</taxon>
        <taxon>Nothobranchiidae</taxon>
        <taxon>Nothobranchius</taxon>
    </lineage>
</organism>
<dbReference type="InterPro" id="IPR028236">
    <property type="entry name" value="CPLANE1"/>
</dbReference>
<sequence length="3141" mass="348522">MKLKLEVVLSSSIKRKKPWPRFCWLGQEKESVFLLDDKRISEINMVSGRTKKKTPKLHHLLNNVVTMAASHNGMWLCGLLASGELFLWNRDKDVLKTAAAVPEVVQIITSAQANSTKLCVQVSCEGTHVLLVTLKGQVILWECTDTRDFAGLRDGPVKGHWMHIQPLEDTVLPSSRDKEASQHTVFVKTEVMGDVCLSAFVFTSGKQLILTVIKIQWKEANSRVGSAGFSIQWATKTYPLSRLSPPCHSVKSRGALVPAFSPDGQLLAVVLNQRNPQATQVLFVSTQNFISISCGLGGCGSKKKDIPSKYIRSYWVGSVCWSPGGLFLACVLKRGSLLMLASFGGLLTLTSSGCNLDFGPVHFLPLHPLVTYRPPVSAGRPEASLSSSSLSVRDILRQRYSVTWHPRLLYLIVSDGYMATVLRMLDRPSPALFLNDLLKDVSKDLEKASSKLGKSQVNVKAWLESVSSLNLDGSLVEFNPSVTRRPKTSDSIMSAATDASRLPLFLRDQQSLGGTKELFESMQAFFEDESDLEGIPAGSHVEDGGHLEFSSMFDTLHALETYSVASCLVDSNNDRDFVEAEKKTPLQRELGKIRSRLLTAWAFGMLLGDAVEHRAHLLKHTLCCVVRFAALLHLRPSSTVLTGEKKTPTVSCLLHLIKALLSLLSWDRTSSDGPCCLGLLVEFSKRIVLLLLTPHPDLYQTGRCLASSQSLSRIMTILQLISDSLDRVYSLQQKTSCSSEEKAPSSQSRLWNSDVYHVPMLQKENTDRTSFAHQALPVPHRPSSRLLGVWQLVYDITQQYAEELTKFTGCDGWEEEEQKVSVIMTQIQTALQATGGHLQEGPSLLSHSGEHDFLCGLYPEGADAWRLQICQEANKSCDRSVFQETRLCLALLYSLLSQYSLKEAQELGDHMAQMVLLRAGNQNNTSACSADSLPCPWLPMNLHTDAACAVLQTLGRFMASYFTNQPLFILPAHNVAILPPLHLPQGTSVGRLVPLSQEDVARAVRQQHLSELWTVDYALDLLLLGGLLPEAVWLAYHLGDWKTAVTLSLAYTSYCSEHLDFTAIRKRELHLPTVLQPESIFQAELDGLVGNKADSEECLDKDGDKNITDPLEGDDWNLLQASLQEILKASVMAGVDVMSSPLSSLLDKAKDTCSSQPLLVPTGLYLPSPPLYCPQPSPNTQDQMEAAGQFGEVSRRHKVSGILQRLLLLLRSARCSRPAAQWYVGRLRRARHILHKIKKKYSYPAAAQEETAFPEELVKLISRRGYFKQGPKKGGRLDPDTIHAIVSFRELCALCWMLHVRDQLSLHCRKYQAARQRGRAREISEDSELNLACIDAVLWACRLLPFCHFLNAEEVLQDLLLSLLSELPPLPVVADSLSRAFPQEVASVRVSLRDKYNLLLQRLKQSSVFDRENEEVKASMATLIKDKNKLRRKHLARLQRHLAPPVLHLWEKEEDEEDRGSKHNTALGQMSLGTSIGTLTDGALQPVCSDAETSGNTSGAISPEQHHRTTTRSKKTKKEGKKLIERISHVTRHEDRKKEQPSLPVIGTWEFELEDQEYLSFLELFLSYVLAKDSADGGDSGSELPLLRNFCSELRERELHSLTFDVLTTIHRRLRDGHPPERKHLSHAPPVFSAGSCYKPVKQSSSVWNKASASKSTSISSHPTEGPKGLFGLRRQNNASSAKVKVLSPVKNASSTRQLSDSFKLNSSVSVEAVTGLQQGLDPKLEAQFPELGRLLEWMVRWADRRVLLGKHGKKKKDDDEGVVIRVRASAPAILTSLRLLERTYSSLLQPDRNIQVPGMQWTVAPVQQPEVDVKLERESSVDTGYPGSANTPIAALDHLQQAELGSPSEEPTFQGMLPLNPQSERSSPQHLSLDELDVPPEKEAMIEDQSDDGKNLHVLSFGSSKDTSGNICTSEMQSLKLEDLDYSEKAEDLPSSSSSCPSEHPEASAPPPTHPKTIPDSSNVSVPHPAMDPPNVQPQSCTDSTAFSQPLISSPVRQRLGEDLFRLVQHINYMSLHEVLGASFSNLHRAQQSHPVASPEMSSLQPKIPPSFTNVIPEPNVLPVQTAFTASSQAQECLSKSGPSDHQPNQVALSRFAVQNTAKTSTTNQYDAIRGLPSDPIGAGGNYQELQPISVQAESPDLQQRVKERLIPSSQGLLATTDSSSAIQNPPMLVPPVSSAQNVSASQTLGLKLLRLHPPVKSQDRSPQYPPAQQPQMLHSASHKTIGSFQPNDPATWKKRGGEQRNDFSVPARHLQFNPPPDPPPRNSLPHLTVPARLLQLQHVPQSNISFPRLTQPFISRPAVLSVPLTGAPMTKLLHIESGPQMVRPQAVPPTQITRLPSMEELTSSKFLRRDADEAELQLLRVDPSTETTGRPTSSSSKRQKRREEREKGRKKEVTFRPNDSIILTQEAEDVPVHEEPAVAEVITPGHDITGSSSSLQTGQRLLDQVYFTSAELHAFASTCKQHPERHDASTNTDQAHPPVFVDKAVSVQSSVMAGSPRAQSPGIFQMFSEVPVRDTEEILDAGGRQFFSVLDLEDPLQCETLPPQPSTEAQHVPSSPTSAQLHALPTAAIRAAGAEPRPSVPAQEDGPKPRTSTDIPEEPPLLSHYEPHRVSERLSPQEDVTLESPDSEICRAIKTQSLLHNRTTSSTPSVWFSSRLLELDAQLADLQNIADHLERDFSNSRMLVNKIETLSSDRTPKVRTTAPVKKTVRLTVPVEAWTPRSNSDHVTEPKTYEEKNEEHVLRHGSTSLSQRAGPSSLHTPQGKRNHFSETHKIWHESTDENLGETELSDTLEILDELVKEGYLSSTDWNSSTSSIECHSRQDLQQSSWTSQKPDLPGDQRKELRIWMRRKQRERLAAYQKHRENLRQMEHKPFSSTPAGRSVSRNQGTDERTRKEKEKIMLLKQYNRRTSEACSLVADFLTSPENEHRFSRTDGPPVRSSTRPPSAPPLAYRARTAAVGDNRRLSSHSGQLSPLHRPQLVERYLEDLHRRLGLYRPVTFLPKDRLSQVTRRGMLSNPRSQSKHAASQNERQRDGNQRMVELNKTFSSGAASGRLIPKEHTQVEETEVMDHIELSQPQHLDESDVVLAELLGAENDGVTGGVSEVGWLDNLSGSAGSTLSKIDWAAIERMVAEEET</sequence>
<dbReference type="OrthoDB" id="5974632at2759"/>
<feature type="region of interest" description="Disordered" evidence="1">
    <location>
        <begin position="1490"/>
        <end position="1521"/>
    </location>
</feature>
<proteinExistence type="predicted"/>
<dbReference type="GO" id="GO:0060271">
    <property type="term" value="P:cilium assembly"/>
    <property type="evidence" value="ECO:0007669"/>
    <property type="project" value="TreeGrafter"/>
</dbReference>
<feature type="compositionally biased region" description="Polar residues" evidence="1">
    <location>
        <begin position="2552"/>
        <end position="2565"/>
    </location>
</feature>
<feature type="region of interest" description="Disordered" evidence="1">
    <location>
        <begin position="2811"/>
        <end position="2849"/>
    </location>
</feature>
<feature type="compositionally biased region" description="Polar residues" evidence="1">
    <location>
        <begin position="2750"/>
        <end position="2765"/>
    </location>
</feature>
<feature type="region of interest" description="Disordered" evidence="1">
    <location>
        <begin position="2725"/>
        <end position="2771"/>
    </location>
</feature>
<feature type="region of interest" description="Disordered" evidence="1">
    <location>
        <begin position="1928"/>
        <end position="1988"/>
    </location>
</feature>
<feature type="region of interest" description="Disordered" evidence="1">
    <location>
        <begin position="1889"/>
        <end position="1912"/>
    </location>
</feature>
<protein>
    <submittedName>
        <fullName evidence="2">Transcript variant X1</fullName>
    </submittedName>
</protein>
<feature type="region of interest" description="Disordered" evidence="1">
    <location>
        <begin position="2930"/>
        <end position="2954"/>
    </location>
</feature>
<dbReference type="SUPFAM" id="SSF69322">
    <property type="entry name" value="Tricorn protease domain 2"/>
    <property type="match status" value="1"/>
</dbReference>
<feature type="region of interest" description="Disordered" evidence="1">
    <location>
        <begin position="2363"/>
        <end position="2407"/>
    </location>
</feature>
<feature type="region of interest" description="Disordered" evidence="1">
    <location>
        <begin position="2543"/>
        <end position="2565"/>
    </location>
</feature>
<feature type="region of interest" description="Disordered" evidence="1">
    <location>
        <begin position="2869"/>
        <end position="2900"/>
    </location>
</feature>
<feature type="compositionally biased region" description="Polar residues" evidence="1">
    <location>
        <begin position="2828"/>
        <end position="2838"/>
    </location>
</feature>
<dbReference type="KEGG" id="nfu:107373742"/>
<dbReference type="EMBL" id="JAAVVJ010000008">
    <property type="protein sequence ID" value="KAF7217093.1"/>
    <property type="molecule type" value="Genomic_DNA"/>
</dbReference>
<evidence type="ECO:0000256" key="1">
    <source>
        <dbReference type="SAM" id="MobiDB-lite"/>
    </source>
</evidence>
<dbReference type="OMA" id="QYWDVRY"/>
<feature type="region of interest" description="Disordered" evidence="1">
    <location>
        <begin position="2201"/>
        <end position="2246"/>
    </location>
</feature>
<feature type="compositionally biased region" description="Basic and acidic residues" evidence="1">
    <location>
        <begin position="2869"/>
        <end position="2878"/>
    </location>
</feature>
<dbReference type="Pfam" id="PF15392">
    <property type="entry name" value="Joubert"/>
    <property type="match status" value="1"/>
</dbReference>
<evidence type="ECO:0000313" key="2">
    <source>
        <dbReference type="EMBL" id="KAF7217093.1"/>
    </source>
</evidence>
<feature type="compositionally biased region" description="Polar residues" evidence="1">
    <location>
        <begin position="1902"/>
        <end position="1912"/>
    </location>
</feature>
<feature type="compositionally biased region" description="Basic and acidic residues" evidence="1">
    <location>
        <begin position="2728"/>
        <end position="2747"/>
    </location>
</feature>
<dbReference type="PANTHER" id="PTHR14492:SF4">
    <property type="entry name" value="CILIOGENESIS AND PLANAR POLARITY EFFECTOR 1"/>
    <property type="match status" value="1"/>
</dbReference>
<feature type="compositionally biased region" description="Polar residues" evidence="1">
    <location>
        <begin position="1978"/>
        <end position="1988"/>
    </location>
</feature>
<feature type="compositionally biased region" description="Basic and acidic residues" evidence="1">
    <location>
        <begin position="2387"/>
        <end position="2400"/>
    </location>
</feature>
<feature type="compositionally biased region" description="Polar residues" evidence="1">
    <location>
        <begin position="1861"/>
        <end position="1871"/>
    </location>
</feature>
<feature type="region of interest" description="Disordered" evidence="1">
    <location>
        <begin position="1846"/>
        <end position="1872"/>
    </location>
</feature>
<dbReference type="Proteomes" id="UP000822369">
    <property type="component" value="Chromosome 8"/>
</dbReference>
<feature type="compositionally biased region" description="Low complexity" evidence="1">
    <location>
        <begin position="2811"/>
        <end position="2820"/>
    </location>
</feature>
<reference evidence="2" key="1">
    <citation type="submission" date="2020-03" db="EMBL/GenBank/DDBJ databases">
        <title>Intra-Species Differences in Population Size shape Life History and Genome Evolution.</title>
        <authorList>
            <person name="Willemsen D."/>
            <person name="Cui R."/>
            <person name="Valenzano D.R."/>
        </authorList>
    </citation>
    <scope>NUCLEOTIDE SEQUENCE</scope>
    <source>
        <strain evidence="2">GRZ</strain>
        <tissue evidence="2">Whole</tissue>
    </source>
</reference>
<feature type="compositionally biased region" description="Polar residues" evidence="1">
    <location>
        <begin position="2215"/>
        <end position="2234"/>
    </location>
</feature>
<dbReference type="PANTHER" id="PTHR14492">
    <property type="entry name" value="JBTS17"/>
    <property type="match status" value="1"/>
</dbReference>
<feature type="region of interest" description="Disordered" evidence="1">
    <location>
        <begin position="3015"/>
        <end position="3041"/>
    </location>
</feature>